<dbReference type="EMBL" id="CAOQHR010000007">
    <property type="protein sequence ID" value="CAI6337229.1"/>
    <property type="molecule type" value="Genomic_DNA"/>
</dbReference>
<evidence type="ECO:0000313" key="2">
    <source>
        <dbReference type="Proteomes" id="UP001152607"/>
    </source>
</evidence>
<name>A0A9W4UKZ2_9PLEO</name>
<sequence length="115" mass="12316">MGASIVAVAGAGAPSYVVDRPTCSLTLSSSRARSIPLRLSCPSPDSFYVRAFERLSRQYSLFSTHQSSPTTRAMQGPVHIYAGAHGLPFPSHGISHTTHARSFHGASISPSEYIR</sequence>
<dbReference type="Proteomes" id="UP001152607">
    <property type="component" value="Unassembled WGS sequence"/>
</dbReference>
<dbReference type="AlphaFoldDB" id="A0A9W4UKZ2"/>
<organism evidence="1 2">
    <name type="scientific">Periconia digitata</name>
    <dbReference type="NCBI Taxonomy" id="1303443"/>
    <lineage>
        <taxon>Eukaryota</taxon>
        <taxon>Fungi</taxon>
        <taxon>Dikarya</taxon>
        <taxon>Ascomycota</taxon>
        <taxon>Pezizomycotina</taxon>
        <taxon>Dothideomycetes</taxon>
        <taxon>Pleosporomycetidae</taxon>
        <taxon>Pleosporales</taxon>
        <taxon>Massarineae</taxon>
        <taxon>Periconiaceae</taxon>
        <taxon>Periconia</taxon>
    </lineage>
</organism>
<accession>A0A9W4UKZ2</accession>
<keyword evidence="2" id="KW-1185">Reference proteome</keyword>
<evidence type="ECO:0000313" key="1">
    <source>
        <dbReference type="EMBL" id="CAI6337229.1"/>
    </source>
</evidence>
<protein>
    <submittedName>
        <fullName evidence="1">Uncharacterized protein</fullName>
    </submittedName>
</protein>
<comment type="caution">
    <text evidence="1">The sequence shown here is derived from an EMBL/GenBank/DDBJ whole genome shotgun (WGS) entry which is preliminary data.</text>
</comment>
<reference evidence="1" key="1">
    <citation type="submission" date="2023-01" db="EMBL/GenBank/DDBJ databases">
        <authorList>
            <person name="Van Ghelder C."/>
            <person name="Rancurel C."/>
        </authorList>
    </citation>
    <scope>NUCLEOTIDE SEQUENCE</scope>
    <source>
        <strain evidence="1">CNCM I-4278</strain>
    </source>
</reference>
<proteinExistence type="predicted"/>
<gene>
    <name evidence="1" type="ORF">PDIGIT_LOCUS10338</name>
</gene>